<dbReference type="EMBL" id="VSSS01000028">
    <property type="protein sequence ID" value="TYL94365.1"/>
    <property type="molecule type" value="Genomic_DNA"/>
</dbReference>
<comment type="caution">
    <text evidence="5">The sequence shown here is derived from an EMBL/GenBank/DDBJ whole genome shotgun (WGS) entry which is preliminary data.</text>
</comment>
<dbReference type="SMART" id="SM00347">
    <property type="entry name" value="HTH_MARR"/>
    <property type="match status" value="1"/>
</dbReference>
<organism evidence="5 6">
    <name type="scientific">Bradyrhizobium rifense</name>
    <dbReference type="NCBI Taxonomy" id="515499"/>
    <lineage>
        <taxon>Bacteria</taxon>
        <taxon>Pseudomonadati</taxon>
        <taxon>Pseudomonadota</taxon>
        <taxon>Alphaproteobacteria</taxon>
        <taxon>Hyphomicrobiales</taxon>
        <taxon>Nitrobacteraceae</taxon>
        <taxon>Bradyrhizobium</taxon>
    </lineage>
</organism>
<dbReference type="CDD" id="cd00090">
    <property type="entry name" value="HTH_ARSR"/>
    <property type="match status" value="1"/>
</dbReference>
<evidence type="ECO:0000256" key="3">
    <source>
        <dbReference type="ARBA" id="ARBA00023163"/>
    </source>
</evidence>
<dbReference type="InterPro" id="IPR036390">
    <property type="entry name" value="WH_DNA-bd_sf"/>
</dbReference>
<keyword evidence="2" id="KW-0238">DNA-binding</keyword>
<sequence length="160" mass="17842">MEAESPTLGFLLHEVARLLRKRFEQISRESGLTRSQWQALAYLAQNEGINQSGLAELLDIEPITLSRILDKLEACGLIERHTDSSDRRVRILRLAPAARPKLMQARKLGETTRREALTGLSEAEGLHLLETLKVLKINLTEACDFGGKAEASKSWVVPAK</sequence>
<protein>
    <submittedName>
        <fullName evidence="5">Winged helix-turn-helix transcriptional regulator</fullName>
    </submittedName>
</protein>
<dbReference type="SUPFAM" id="SSF46785">
    <property type="entry name" value="Winged helix' DNA-binding domain"/>
    <property type="match status" value="1"/>
</dbReference>
<dbReference type="OrthoDB" id="582199at2"/>
<dbReference type="PANTHER" id="PTHR33164:SF64">
    <property type="entry name" value="TRANSCRIPTIONAL REGULATOR SLYA"/>
    <property type="match status" value="1"/>
</dbReference>
<dbReference type="Proteomes" id="UP000324758">
    <property type="component" value="Unassembled WGS sequence"/>
</dbReference>
<dbReference type="GO" id="GO:0006950">
    <property type="term" value="P:response to stress"/>
    <property type="evidence" value="ECO:0007669"/>
    <property type="project" value="TreeGrafter"/>
</dbReference>
<dbReference type="PROSITE" id="PS50995">
    <property type="entry name" value="HTH_MARR_2"/>
    <property type="match status" value="1"/>
</dbReference>
<dbReference type="PRINTS" id="PR00598">
    <property type="entry name" value="HTHMARR"/>
</dbReference>
<evidence type="ECO:0000313" key="5">
    <source>
        <dbReference type="EMBL" id="TYL94365.1"/>
    </source>
</evidence>
<dbReference type="GO" id="GO:0003677">
    <property type="term" value="F:DNA binding"/>
    <property type="evidence" value="ECO:0007669"/>
    <property type="project" value="UniProtKB-KW"/>
</dbReference>
<dbReference type="GO" id="GO:0003700">
    <property type="term" value="F:DNA-binding transcription factor activity"/>
    <property type="evidence" value="ECO:0007669"/>
    <property type="project" value="InterPro"/>
</dbReference>
<dbReference type="RefSeq" id="WP_148773555.1">
    <property type="nucleotide sequence ID" value="NZ_VSSS01000028.1"/>
</dbReference>
<name>A0A5D3KK32_9BRAD</name>
<dbReference type="InterPro" id="IPR039422">
    <property type="entry name" value="MarR/SlyA-like"/>
</dbReference>
<accession>A0A5D3KK32</accession>
<keyword evidence="3" id="KW-0804">Transcription</keyword>
<keyword evidence="6" id="KW-1185">Reference proteome</keyword>
<dbReference type="InterPro" id="IPR036388">
    <property type="entry name" value="WH-like_DNA-bd_sf"/>
</dbReference>
<proteinExistence type="predicted"/>
<keyword evidence="1" id="KW-0805">Transcription regulation</keyword>
<dbReference type="Gene3D" id="1.10.10.10">
    <property type="entry name" value="Winged helix-like DNA-binding domain superfamily/Winged helix DNA-binding domain"/>
    <property type="match status" value="1"/>
</dbReference>
<evidence type="ECO:0000259" key="4">
    <source>
        <dbReference type="PROSITE" id="PS50995"/>
    </source>
</evidence>
<evidence type="ECO:0000256" key="1">
    <source>
        <dbReference type="ARBA" id="ARBA00023015"/>
    </source>
</evidence>
<gene>
    <name evidence="5" type="ORF">FXB40_18155</name>
</gene>
<feature type="domain" description="HTH marR-type" evidence="4">
    <location>
        <begin position="5"/>
        <end position="137"/>
    </location>
</feature>
<dbReference type="Pfam" id="PF12802">
    <property type="entry name" value="MarR_2"/>
    <property type="match status" value="1"/>
</dbReference>
<dbReference type="InterPro" id="IPR011991">
    <property type="entry name" value="ArsR-like_HTH"/>
</dbReference>
<evidence type="ECO:0000256" key="2">
    <source>
        <dbReference type="ARBA" id="ARBA00023125"/>
    </source>
</evidence>
<dbReference type="AlphaFoldDB" id="A0A5D3KK32"/>
<evidence type="ECO:0000313" key="6">
    <source>
        <dbReference type="Proteomes" id="UP000324758"/>
    </source>
</evidence>
<dbReference type="PANTHER" id="PTHR33164">
    <property type="entry name" value="TRANSCRIPTIONAL REGULATOR, MARR FAMILY"/>
    <property type="match status" value="1"/>
</dbReference>
<dbReference type="InterPro" id="IPR000835">
    <property type="entry name" value="HTH_MarR-typ"/>
</dbReference>
<reference evidence="5 6" key="1">
    <citation type="submission" date="2019-08" db="EMBL/GenBank/DDBJ databases">
        <title>Bradyrhizobium hipponensis sp. nov., a rhizobium isolated from a Lupinus angustifolius root nodule in Tunisia.</title>
        <authorList>
            <person name="Off K."/>
            <person name="Rejili M."/>
            <person name="Mars M."/>
            <person name="Brachmann A."/>
            <person name="Marin M."/>
        </authorList>
    </citation>
    <scope>NUCLEOTIDE SEQUENCE [LARGE SCALE GENOMIC DNA]</scope>
    <source>
        <strain evidence="5 6">CTAW71</strain>
    </source>
</reference>